<evidence type="ECO:0000313" key="7">
    <source>
        <dbReference type="EMBL" id="AXK39179.1"/>
    </source>
</evidence>
<dbReference type="PRINTS" id="PR00455">
    <property type="entry name" value="HTHTETR"/>
</dbReference>
<keyword evidence="1" id="KW-0678">Repressor</keyword>
<dbReference type="PROSITE" id="PS50977">
    <property type="entry name" value="HTH_TETR_2"/>
    <property type="match status" value="1"/>
</dbReference>
<dbReference type="PANTHER" id="PTHR30055:SF240">
    <property type="entry name" value="HTH-TYPE TRANSCRIPTIONAL REGULATOR ACRR"/>
    <property type="match status" value="1"/>
</dbReference>
<evidence type="ECO:0000256" key="3">
    <source>
        <dbReference type="ARBA" id="ARBA00023125"/>
    </source>
</evidence>
<organism evidence="7 9">
    <name type="scientific">Crenobacter cavernae</name>
    <dbReference type="NCBI Taxonomy" id="2290923"/>
    <lineage>
        <taxon>Bacteria</taxon>
        <taxon>Pseudomonadati</taxon>
        <taxon>Pseudomonadota</taxon>
        <taxon>Betaproteobacteria</taxon>
        <taxon>Neisseriales</taxon>
        <taxon>Neisseriaceae</taxon>
        <taxon>Crenobacter</taxon>
    </lineage>
</organism>
<dbReference type="OrthoDB" id="5816932at2"/>
<keyword evidence="3 5" id="KW-0238">DNA-binding</keyword>
<dbReference type="Proteomes" id="UP000254537">
    <property type="component" value="Chromosome"/>
</dbReference>
<dbReference type="InterPro" id="IPR050109">
    <property type="entry name" value="HTH-type_TetR-like_transc_reg"/>
</dbReference>
<dbReference type="KEGG" id="ccah:DWG20_06875"/>
<evidence type="ECO:0000256" key="4">
    <source>
        <dbReference type="ARBA" id="ARBA00023163"/>
    </source>
</evidence>
<dbReference type="InterPro" id="IPR009057">
    <property type="entry name" value="Homeodomain-like_sf"/>
</dbReference>
<proteinExistence type="predicted"/>
<dbReference type="InterPro" id="IPR001647">
    <property type="entry name" value="HTH_TetR"/>
</dbReference>
<dbReference type="EMBL" id="CP031337">
    <property type="protein sequence ID" value="AXK39179.1"/>
    <property type="molecule type" value="Genomic_DNA"/>
</dbReference>
<dbReference type="Pfam" id="PF00440">
    <property type="entry name" value="TetR_N"/>
    <property type="match status" value="1"/>
</dbReference>
<reference evidence="8 10" key="2">
    <citation type="submission" date="2018-10" db="EMBL/GenBank/DDBJ databases">
        <title>Draft genome of Fastidiocella sp. strain 375T, a bacterium isolated from a karstic cave dripping water.</title>
        <authorList>
            <person name="Coelho C."/>
            <person name="Verissimo A."/>
            <person name="Tiago I."/>
        </authorList>
    </citation>
    <scope>NUCLEOTIDE SEQUENCE [LARGE SCALE GENOMIC DNA]</scope>
    <source>
        <strain evidence="8 10">CAVE-375</strain>
    </source>
</reference>
<dbReference type="SUPFAM" id="SSF46689">
    <property type="entry name" value="Homeodomain-like"/>
    <property type="match status" value="1"/>
</dbReference>
<feature type="domain" description="HTH tetR-type" evidence="6">
    <location>
        <begin position="10"/>
        <end position="70"/>
    </location>
</feature>
<accession>A0A345Y5H7</accession>
<dbReference type="Pfam" id="PF08361">
    <property type="entry name" value="TetR_C_2"/>
    <property type="match status" value="1"/>
</dbReference>
<dbReference type="PROSITE" id="PS01081">
    <property type="entry name" value="HTH_TETR_1"/>
    <property type="match status" value="1"/>
</dbReference>
<keyword evidence="4" id="KW-0804">Transcription</keyword>
<dbReference type="InterPro" id="IPR013572">
    <property type="entry name" value="Tscrpt_reg_MAATS_C"/>
</dbReference>
<dbReference type="AlphaFoldDB" id="A0A345Y5H7"/>
<dbReference type="GO" id="GO:0003700">
    <property type="term" value="F:DNA-binding transcription factor activity"/>
    <property type="evidence" value="ECO:0007669"/>
    <property type="project" value="TreeGrafter"/>
</dbReference>
<dbReference type="EMBL" id="REGR01000005">
    <property type="protein sequence ID" value="RXZ44046.1"/>
    <property type="molecule type" value="Genomic_DNA"/>
</dbReference>
<keyword evidence="2" id="KW-0805">Transcription regulation</keyword>
<dbReference type="PANTHER" id="PTHR30055">
    <property type="entry name" value="HTH-TYPE TRANSCRIPTIONAL REGULATOR RUTR"/>
    <property type="match status" value="1"/>
</dbReference>
<protein>
    <submittedName>
        <fullName evidence="7">TetR family transcriptional regulator</fullName>
    </submittedName>
</protein>
<dbReference type="Gene3D" id="1.10.357.10">
    <property type="entry name" value="Tetracycline Repressor, domain 2"/>
    <property type="match status" value="1"/>
</dbReference>
<dbReference type="InterPro" id="IPR023772">
    <property type="entry name" value="DNA-bd_HTH_TetR-type_CS"/>
</dbReference>
<keyword evidence="10" id="KW-1185">Reference proteome</keyword>
<dbReference type="Proteomes" id="UP000290682">
    <property type="component" value="Unassembled WGS sequence"/>
</dbReference>
<reference evidence="7 9" key="1">
    <citation type="submission" date="2018-07" db="EMBL/GenBank/DDBJ databases">
        <title>Crenobacter cavernae sp. nov., isolated from a karst cave.</title>
        <authorList>
            <person name="Zhu H."/>
        </authorList>
    </citation>
    <scope>NUCLEOTIDE SEQUENCE [LARGE SCALE GENOMIC DNA]</scope>
    <source>
        <strain evidence="7 9">K1W11S-77</strain>
    </source>
</reference>
<evidence type="ECO:0000313" key="10">
    <source>
        <dbReference type="Proteomes" id="UP000290682"/>
    </source>
</evidence>
<dbReference type="RefSeq" id="WP_115433114.1">
    <property type="nucleotide sequence ID" value="NZ_CP031337.1"/>
</dbReference>
<feature type="DNA-binding region" description="H-T-H motif" evidence="5">
    <location>
        <begin position="33"/>
        <end position="52"/>
    </location>
</feature>
<dbReference type="InterPro" id="IPR036271">
    <property type="entry name" value="Tet_transcr_reg_TetR-rel_C_sf"/>
</dbReference>
<dbReference type="GO" id="GO:0000976">
    <property type="term" value="F:transcription cis-regulatory region binding"/>
    <property type="evidence" value="ECO:0007669"/>
    <property type="project" value="TreeGrafter"/>
</dbReference>
<evidence type="ECO:0000313" key="8">
    <source>
        <dbReference type="EMBL" id="RXZ44046.1"/>
    </source>
</evidence>
<dbReference type="SUPFAM" id="SSF48498">
    <property type="entry name" value="Tetracyclin repressor-like, C-terminal domain"/>
    <property type="match status" value="1"/>
</dbReference>
<evidence type="ECO:0000259" key="6">
    <source>
        <dbReference type="PROSITE" id="PS50977"/>
    </source>
</evidence>
<name>A0A345Y5H7_9NEIS</name>
<evidence type="ECO:0000313" key="9">
    <source>
        <dbReference type="Proteomes" id="UP000254537"/>
    </source>
</evidence>
<evidence type="ECO:0000256" key="5">
    <source>
        <dbReference type="PROSITE-ProRule" id="PRU00335"/>
    </source>
</evidence>
<evidence type="ECO:0000256" key="1">
    <source>
        <dbReference type="ARBA" id="ARBA00022491"/>
    </source>
</evidence>
<evidence type="ECO:0000256" key="2">
    <source>
        <dbReference type="ARBA" id="ARBA00023015"/>
    </source>
</evidence>
<gene>
    <name evidence="7" type="ORF">DWG20_06875</name>
    <name evidence="8" type="ORF">EBB06_07735</name>
</gene>
<sequence length="220" mass="24299">MARRTREEAEQTRSLLLDTAEAVFWEKGVSRTSLADIAHAAGLTRGAIYWHFQNKADLFNAMCERIEAPFFALFDALEAEAAVDPARALWRHSRRVLETISGDAQISRVIGIVNLKCEFVDELDAIEVENVRWMERCHGHLTRAFEAAERAGQLSAGVEPCRAAAGLQAFIKGIVLIWLVTPHNLPLPGCGIACLSPYFQGVFQDACWLAEDDGDADSAL</sequence>